<proteinExistence type="predicted"/>
<accession>A0ABP8HJU7</accession>
<comment type="caution">
    <text evidence="1">The sequence shown here is derived from an EMBL/GenBank/DDBJ whole genome shotgun (WGS) entry which is preliminary data.</text>
</comment>
<gene>
    <name evidence="1" type="ORF">GCM10023086_75550</name>
</gene>
<keyword evidence="2" id="KW-1185">Reference proteome</keyword>
<evidence type="ECO:0000313" key="2">
    <source>
        <dbReference type="Proteomes" id="UP001501115"/>
    </source>
</evidence>
<organism evidence="1 2">
    <name type="scientific">Streptomyces venetus</name>
    <dbReference type="NCBI Taxonomy" id="1701086"/>
    <lineage>
        <taxon>Bacteria</taxon>
        <taxon>Bacillati</taxon>
        <taxon>Actinomycetota</taxon>
        <taxon>Actinomycetes</taxon>
        <taxon>Kitasatosporales</taxon>
        <taxon>Streptomycetaceae</taxon>
        <taxon>Streptomyces</taxon>
    </lineage>
</organism>
<dbReference type="Proteomes" id="UP001501115">
    <property type="component" value="Unassembled WGS sequence"/>
</dbReference>
<name>A0ABP8HJU7_9ACTN</name>
<dbReference type="EMBL" id="BAABET010000019">
    <property type="protein sequence ID" value="GAA4340167.1"/>
    <property type="molecule type" value="Genomic_DNA"/>
</dbReference>
<protein>
    <submittedName>
        <fullName evidence="1">Uncharacterized protein</fullName>
    </submittedName>
</protein>
<reference evidence="2" key="1">
    <citation type="journal article" date="2019" name="Int. J. Syst. Evol. Microbiol.">
        <title>The Global Catalogue of Microorganisms (GCM) 10K type strain sequencing project: providing services to taxonomists for standard genome sequencing and annotation.</title>
        <authorList>
            <consortium name="The Broad Institute Genomics Platform"/>
            <consortium name="The Broad Institute Genome Sequencing Center for Infectious Disease"/>
            <person name="Wu L."/>
            <person name="Ma J."/>
        </authorList>
    </citation>
    <scope>NUCLEOTIDE SEQUENCE [LARGE SCALE GENOMIC DNA]</scope>
    <source>
        <strain evidence="2">JCM 31290</strain>
    </source>
</reference>
<evidence type="ECO:0000313" key="1">
    <source>
        <dbReference type="EMBL" id="GAA4340167.1"/>
    </source>
</evidence>
<sequence length="76" mass="8402">MRLALRVQESNEYLAALMMSCLIGARLRNPGKRAEALPVTAPGCVFADADHCCRERRARLTHGGHGLMVLRGLSRR</sequence>